<name>A0A8H7PN82_MORIS</name>
<dbReference type="InterPro" id="IPR003169">
    <property type="entry name" value="GYF"/>
</dbReference>
<dbReference type="GO" id="GO:0005682">
    <property type="term" value="C:U5 snRNP"/>
    <property type="evidence" value="ECO:0007669"/>
    <property type="project" value="InterPro"/>
</dbReference>
<dbReference type="OrthoDB" id="331341at2759"/>
<feature type="domain" description="GYF" evidence="2">
    <location>
        <begin position="306"/>
        <end position="366"/>
    </location>
</feature>
<evidence type="ECO:0000313" key="4">
    <source>
        <dbReference type="Proteomes" id="UP000654370"/>
    </source>
</evidence>
<dbReference type="PANTHER" id="PTHR13138:SF3">
    <property type="entry name" value="CD2 ANTIGEN CYTOPLASMIC TAIL-BINDING PROTEIN 2"/>
    <property type="match status" value="1"/>
</dbReference>
<dbReference type="InterPro" id="IPR035445">
    <property type="entry name" value="GYF-like_dom_sf"/>
</dbReference>
<keyword evidence="4" id="KW-1185">Reference proteome</keyword>
<dbReference type="AlphaFoldDB" id="A0A8H7PN82"/>
<dbReference type="SUPFAM" id="SSF55277">
    <property type="entry name" value="GYF domain"/>
    <property type="match status" value="1"/>
</dbReference>
<evidence type="ECO:0000313" key="3">
    <source>
        <dbReference type="EMBL" id="KAG2176923.1"/>
    </source>
</evidence>
<proteinExistence type="predicted"/>
<organism evidence="3 4">
    <name type="scientific">Mortierella isabellina</name>
    <name type="common">Filamentous fungus</name>
    <name type="synonym">Umbelopsis isabellina</name>
    <dbReference type="NCBI Taxonomy" id="91625"/>
    <lineage>
        <taxon>Eukaryota</taxon>
        <taxon>Fungi</taxon>
        <taxon>Fungi incertae sedis</taxon>
        <taxon>Mucoromycota</taxon>
        <taxon>Mucoromycotina</taxon>
        <taxon>Umbelopsidomycetes</taxon>
        <taxon>Umbelopsidales</taxon>
        <taxon>Umbelopsidaceae</taxon>
        <taxon>Umbelopsis</taxon>
    </lineage>
</organism>
<feature type="region of interest" description="Disordered" evidence="1">
    <location>
        <begin position="235"/>
        <end position="256"/>
    </location>
</feature>
<dbReference type="Gene3D" id="3.30.1490.40">
    <property type="match status" value="1"/>
</dbReference>
<dbReference type="PANTHER" id="PTHR13138">
    <property type="entry name" value="PROTEIN LIN1"/>
    <property type="match status" value="1"/>
</dbReference>
<feature type="region of interest" description="Disordered" evidence="1">
    <location>
        <begin position="1"/>
        <end position="133"/>
    </location>
</feature>
<dbReference type="InterPro" id="IPR039905">
    <property type="entry name" value="CD2BP2/Lin1"/>
</dbReference>
<dbReference type="Proteomes" id="UP000654370">
    <property type="component" value="Unassembled WGS sequence"/>
</dbReference>
<feature type="compositionally biased region" description="Basic and acidic residues" evidence="1">
    <location>
        <begin position="33"/>
        <end position="43"/>
    </location>
</feature>
<evidence type="ECO:0000259" key="2">
    <source>
        <dbReference type="PROSITE" id="PS50829"/>
    </source>
</evidence>
<evidence type="ECO:0000256" key="1">
    <source>
        <dbReference type="SAM" id="MobiDB-lite"/>
    </source>
</evidence>
<dbReference type="EMBL" id="JAEPQZ010000009">
    <property type="protein sequence ID" value="KAG2176923.1"/>
    <property type="molecule type" value="Genomic_DNA"/>
</dbReference>
<comment type="caution">
    <text evidence="3">The sequence shown here is derived from an EMBL/GenBank/DDBJ whole genome shotgun (WGS) entry which is preliminary data.</text>
</comment>
<reference evidence="3" key="1">
    <citation type="submission" date="2020-12" db="EMBL/GenBank/DDBJ databases">
        <title>Metabolic potential, ecology and presence of endohyphal bacteria is reflected in genomic diversity of Mucoromycotina.</title>
        <authorList>
            <person name="Muszewska A."/>
            <person name="Okrasinska A."/>
            <person name="Steczkiewicz K."/>
            <person name="Drgas O."/>
            <person name="Orlowska M."/>
            <person name="Perlinska-Lenart U."/>
            <person name="Aleksandrzak-Piekarczyk T."/>
            <person name="Szatraj K."/>
            <person name="Zielenkiewicz U."/>
            <person name="Pilsyk S."/>
            <person name="Malc E."/>
            <person name="Mieczkowski P."/>
            <person name="Kruszewska J.S."/>
            <person name="Biernat P."/>
            <person name="Pawlowska J."/>
        </authorList>
    </citation>
    <scope>NUCLEOTIDE SEQUENCE</scope>
    <source>
        <strain evidence="3">WA0000067209</strain>
    </source>
</reference>
<protein>
    <recommendedName>
        <fullName evidence="2">GYF domain-containing protein</fullName>
    </recommendedName>
</protein>
<dbReference type="Pfam" id="PF02213">
    <property type="entry name" value="GYF"/>
    <property type="match status" value="1"/>
</dbReference>
<gene>
    <name evidence="3" type="ORF">INT43_007577</name>
</gene>
<dbReference type="PROSITE" id="PS50829">
    <property type="entry name" value="GYF"/>
    <property type="match status" value="1"/>
</dbReference>
<sequence>MEKRKAPKNQGSSSKRVRFNEEAKASPVENDLEFDHEAELETVKRRRGAVNLDGYGSSEDESDDAEPANTKNAEADLDDMFADATPEDTKATAGDKKKKIRYLSINEIEGQEMDSRGHDSDSEGEGEPKLMAFNMKEDLEEGSFDENGNYVRNKLDPNAFHDKWLQGLSKTDIAKAKAAQEKQERVEQMKEADVISSVPQDKNGVYRALIDLLQPSESVRDALVRLGGNTKKVPAWKLKKQQKKQSEPTPEQEAKRQTIDKITGLADQMMALGDFGIYDETFESMLRHLRRSGVVATDWMPGVKTGPQWEYRWAGSSDTDEVFGPFSSEQMQDWQTQGFFANGIEARHVDSEKPFNTIPEAFKYASGSL</sequence>
<accession>A0A8H7PN82</accession>